<proteinExistence type="predicted"/>
<feature type="binding site" evidence="1">
    <location>
        <position position="58"/>
    </location>
    <ligand>
        <name>substrate</name>
    </ligand>
</feature>
<dbReference type="CDD" id="cd07067">
    <property type="entry name" value="HP_PGM_like"/>
    <property type="match status" value="1"/>
</dbReference>
<comment type="caution">
    <text evidence="2">The sequence shown here is derived from an EMBL/GenBank/DDBJ whole genome shotgun (WGS) entry which is preliminary data.</text>
</comment>
<organism evidence="2 3">
    <name type="scientific">Aliiruegeria haliotis</name>
    <dbReference type="NCBI Taxonomy" id="1280846"/>
    <lineage>
        <taxon>Bacteria</taxon>
        <taxon>Pseudomonadati</taxon>
        <taxon>Pseudomonadota</taxon>
        <taxon>Alphaproteobacteria</taxon>
        <taxon>Rhodobacterales</taxon>
        <taxon>Roseobacteraceae</taxon>
        <taxon>Aliiruegeria</taxon>
    </lineage>
</organism>
<dbReference type="RefSeq" id="WP_106206906.1">
    <property type="nucleotide sequence ID" value="NZ_PVTD01000010.1"/>
</dbReference>
<sequence>MKTLILLRHAKSNWVNPDLEDIDRPLNKRGKRSAKALGKWVRKSPWTPDKVLCSTSRRTRETWEGLSLEGTPELRDDLYHASPDAMLDVIRKTEGDVVMLIAHNPGIAALAHELVAEAPSHSRFSDYPTGSLLVVEFDVKKLGKIALGSGSVRAFLTPHDLVDQK</sequence>
<dbReference type="InterPro" id="IPR029033">
    <property type="entry name" value="His_PPase_superfam"/>
</dbReference>
<dbReference type="PANTHER" id="PTHR47623:SF1">
    <property type="entry name" value="OS09G0287300 PROTEIN"/>
    <property type="match status" value="1"/>
</dbReference>
<accession>A0A2T0RIY9</accession>
<dbReference type="Gene3D" id="3.40.50.1240">
    <property type="entry name" value="Phosphoglycerate mutase-like"/>
    <property type="match status" value="1"/>
</dbReference>
<evidence type="ECO:0000313" key="3">
    <source>
        <dbReference type="Proteomes" id="UP000239480"/>
    </source>
</evidence>
<gene>
    <name evidence="2" type="ORF">CLV78_11018</name>
</gene>
<dbReference type="EMBL" id="PVTD01000010">
    <property type="protein sequence ID" value="PRY21145.1"/>
    <property type="molecule type" value="Genomic_DNA"/>
</dbReference>
<evidence type="ECO:0000256" key="1">
    <source>
        <dbReference type="PIRSR" id="PIRSR613078-2"/>
    </source>
</evidence>
<dbReference type="Proteomes" id="UP000239480">
    <property type="component" value="Unassembled WGS sequence"/>
</dbReference>
<dbReference type="PANTHER" id="PTHR47623">
    <property type="entry name" value="OS09G0287300 PROTEIN"/>
    <property type="match status" value="1"/>
</dbReference>
<evidence type="ECO:0000313" key="2">
    <source>
        <dbReference type="EMBL" id="PRY21145.1"/>
    </source>
</evidence>
<dbReference type="AlphaFoldDB" id="A0A2T0RIY9"/>
<dbReference type="SMART" id="SM00855">
    <property type="entry name" value="PGAM"/>
    <property type="match status" value="1"/>
</dbReference>
<dbReference type="Pfam" id="PF00300">
    <property type="entry name" value="His_Phos_1"/>
    <property type="match status" value="1"/>
</dbReference>
<protein>
    <submittedName>
        <fullName evidence="2">Phosphohistidine phosphatase</fullName>
    </submittedName>
</protein>
<reference evidence="2 3" key="1">
    <citation type="submission" date="2018-03" db="EMBL/GenBank/DDBJ databases">
        <title>Genomic Encyclopedia of Archaeal and Bacterial Type Strains, Phase II (KMG-II): from individual species to whole genera.</title>
        <authorList>
            <person name="Goeker M."/>
        </authorList>
    </citation>
    <scope>NUCLEOTIDE SEQUENCE [LARGE SCALE GENOMIC DNA]</scope>
    <source>
        <strain evidence="2 3">DSM 29328</strain>
    </source>
</reference>
<dbReference type="InterPro" id="IPR013078">
    <property type="entry name" value="His_Pase_superF_clade-1"/>
</dbReference>
<dbReference type="OrthoDB" id="9810154at2"/>
<dbReference type="SUPFAM" id="SSF53254">
    <property type="entry name" value="Phosphoglycerate mutase-like"/>
    <property type="match status" value="1"/>
</dbReference>
<keyword evidence="3" id="KW-1185">Reference proteome</keyword>
<name>A0A2T0RIY9_9RHOB</name>